<keyword evidence="4" id="KW-1185">Reference proteome</keyword>
<dbReference type="Pfam" id="PF16127">
    <property type="entry name" value="DUF4839"/>
    <property type="match status" value="1"/>
</dbReference>
<dbReference type="eggNOG" id="ENOG503309G">
    <property type="taxonomic scope" value="Bacteria"/>
</dbReference>
<dbReference type="EMBL" id="CP001684">
    <property type="protein sequence ID" value="ACV22271.1"/>
    <property type="molecule type" value="Genomic_DNA"/>
</dbReference>
<feature type="compositionally biased region" description="Acidic residues" evidence="1">
    <location>
        <begin position="128"/>
        <end position="137"/>
    </location>
</feature>
<feature type="compositionally biased region" description="Basic and acidic residues" evidence="1">
    <location>
        <begin position="146"/>
        <end position="159"/>
    </location>
</feature>
<dbReference type="HOGENOM" id="CLU_833928_0_0_11"/>
<dbReference type="STRING" id="471855.Shel_12430"/>
<protein>
    <submittedName>
        <fullName evidence="3">Uncharacterized protein</fullName>
    </submittedName>
</protein>
<dbReference type="PROSITE" id="PS51257">
    <property type="entry name" value="PROKAR_LIPOPROTEIN"/>
    <property type="match status" value="1"/>
</dbReference>
<organism evidence="3 4">
    <name type="scientific">Slackia heliotrinireducens (strain ATCC 29202 / DSM 20476 / NCTC 11029 / RHS 1)</name>
    <name type="common">Peptococcus heliotrinreducens</name>
    <dbReference type="NCBI Taxonomy" id="471855"/>
    <lineage>
        <taxon>Bacteria</taxon>
        <taxon>Bacillati</taxon>
        <taxon>Actinomycetota</taxon>
        <taxon>Coriobacteriia</taxon>
        <taxon>Eggerthellales</taxon>
        <taxon>Eggerthellaceae</taxon>
        <taxon>Slackia</taxon>
    </lineage>
</organism>
<feature type="chain" id="PRO_5038805072" evidence="2">
    <location>
        <begin position="22"/>
        <end position="333"/>
    </location>
</feature>
<dbReference type="KEGG" id="shi:Shel_12430"/>
<feature type="compositionally biased region" description="Acidic residues" evidence="1">
    <location>
        <begin position="182"/>
        <end position="207"/>
    </location>
</feature>
<evidence type="ECO:0000313" key="4">
    <source>
        <dbReference type="Proteomes" id="UP000002026"/>
    </source>
</evidence>
<name>C7N5T6_SLAHD</name>
<accession>C7N5T6</accession>
<keyword evidence="2" id="KW-0732">Signal</keyword>
<proteinExistence type="predicted"/>
<evidence type="ECO:0000256" key="1">
    <source>
        <dbReference type="SAM" id="MobiDB-lite"/>
    </source>
</evidence>
<feature type="region of interest" description="Disordered" evidence="1">
    <location>
        <begin position="125"/>
        <end position="207"/>
    </location>
</feature>
<dbReference type="InterPro" id="IPR032290">
    <property type="entry name" value="DUF4839"/>
</dbReference>
<dbReference type="RefSeq" id="WP_012798374.1">
    <property type="nucleotide sequence ID" value="NC_013165.1"/>
</dbReference>
<feature type="signal peptide" evidence="2">
    <location>
        <begin position="1"/>
        <end position="21"/>
    </location>
</feature>
<evidence type="ECO:0000256" key="2">
    <source>
        <dbReference type="SAM" id="SignalP"/>
    </source>
</evidence>
<evidence type="ECO:0000313" key="3">
    <source>
        <dbReference type="EMBL" id="ACV22271.1"/>
    </source>
</evidence>
<dbReference type="Proteomes" id="UP000002026">
    <property type="component" value="Chromosome"/>
</dbReference>
<reference evidence="3 4" key="1">
    <citation type="journal article" date="2009" name="Stand. Genomic Sci.">
        <title>Complete genome sequence of Slackia heliotrinireducens type strain (RHS 1).</title>
        <authorList>
            <person name="Pukall R."/>
            <person name="Lapidus A."/>
            <person name="Nolan M."/>
            <person name="Copeland A."/>
            <person name="Glavina Del Rio T."/>
            <person name="Lucas S."/>
            <person name="Chen F."/>
            <person name="Tice H."/>
            <person name="Cheng J.F."/>
            <person name="Chertkov O."/>
            <person name="Bruce D."/>
            <person name="Goodwin L."/>
            <person name="Kuske C."/>
            <person name="Brettin T."/>
            <person name="Detter J.C."/>
            <person name="Han C."/>
            <person name="Pitluck S."/>
            <person name="Pati A."/>
            <person name="Mavrommatis K."/>
            <person name="Ivanova N."/>
            <person name="Ovchinnikova G."/>
            <person name="Chen A."/>
            <person name="Palaniappan K."/>
            <person name="Schneider S."/>
            <person name="Rohde M."/>
            <person name="Chain P."/>
            <person name="D'haeseleer P."/>
            <person name="Goker M."/>
            <person name="Bristow J."/>
            <person name="Eisen J.A."/>
            <person name="Markowitz V."/>
            <person name="Kyrpides N.C."/>
            <person name="Klenk H.P."/>
            <person name="Hugenholtz P."/>
        </authorList>
    </citation>
    <scope>NUCLEOTIDE SEQUENCE [LARGE SCALE GENOMIC DNA]</scope>
    <source>
        <strain evidence="4">ATCC 29202 / DSM 20476 / NCTC 11029 / RHS 1</strain>
    </source>
</reference>
<dbReference type="AlphaFoldDB" id="C7N5T6"/>
<gene>
    <name evidence="3" type="ordered locus">Shel_12430</name>
</gene>
<feature type="compositionally biased region" description="Basic and acidic residues" evidence="1">
    <location>
        <begin position="168"/>
        <end position="181"/>
    </location>
</feature>
<sequence length="333" mass="36558">MKLKRVFAMLAVALLAASLYACDDTESEEMTETVVPTYDVALHVDCEENIIFSRYDVDVYLDDEKLGTIPHGDVADYSLEADEGEHRIKFASVDDSTTTGSVVIDVAEDCSLSYEIQCKHSEIKVEEVAETEPESEAETASAAAGHSKETKEAESTKTEEPEEEPEASTEKEEPAEEKAPVEEEPEAVEEEPVEEPAPAEESAPEEDAVLTVDNCPELAAILATHNEGDPAIAEFAEEHKGDTIEFDGCITYWTNHGSYKTRFDFMLGAGEYDPDRQQGPLFKFDNVNRFDLNLPDDVDGLSIGDSVRVTAVVGSYSPDTFILLLDPVSVTLR</sequence>